<keyword evidence="5" id="KW-0732">Signal</keyword>
<evidence type="ECO:0000256" key="5">
    <source>
        <dbReference type="ARBA" id="ARBA00022729"/>
    </source>
</evidence>
<dbReference type="SUPFAM" id="SSF82153">
    <property type="entry name" value="FAS1 domain"/>
    <property type="match status" value="2"/>
</dbReference>
<organism evidence="10 11">
    <name type="scientific">Vitis vinifera</name>
    <name type="common">Grape</name>
    <dbReference type="NCBI Taxonomy" id="29760"/>
    <lineage>
        <taxon>Eukaryota</taxon>
        <taxon>Viridiplantae</taxon>
        <taxon>Streptophyta</taxon>
        <taxon>Embryophyta</taxon>
        <taxon>Tracheophyta</taxon>
        <taxon>Spermatophyta</taxon>
        <taxon>Magnoliopsida</taxon>
        <taxon>eudicotyledons</taxon>
        <taxon>Gunneridae</taxon>
        <taxon>Pentapetalae</taxon>
        <taxon>rosids</taxon>
        <taxon>Vitales</taxon>
        <taxon>Vitaceae</taxon>
        <taxon>Viteae</taxon>
        <taxon>Vitis</taxon>
    </lineage>
</organism>
<dbReference type="PROSITE" id="PS50213">
    <property type="entry name" value="FAS1"/>
    <property type="match status" value="2"/>
</dbReference>
<evidence type="ECO:0000313" key="10">
    <source>
        <dbReference type="EMBL" id="RVW65930.1"/>
    </source>
</evidence>
<dbReference type="Proteomes" id="UP000288805">
    <property type="component" value="Unassembled WGS sequence"/>
</dbReference>
<dbReference type="PANTHER" id="PTHR32382:SF0">
    <property type="entry name" value="FASCICLIN-LIKE ARABINOGALACTAN PROTEIN 4"/>
    <property type="match status" value="1"/>
</dbReference>
<evidence type="ECO:0000256" key="7">
    <source>
        <dbReference type="ARBA" id="ARBA00023288"/>
    </source>
</evidence>
<keyword evidence="3" id="KW-1003">Cell membrane</keyword>
<keyword evidence="7" id="KW-0449">Lipoprotein</keyword>
<comment type="subcellular location">
    <subcellularLocation>
        <location evidence="1">Cell membrane</location>
        <topology evidence="1">Lipid-anchor</topology>
        <topology evidence="1">GPI-anchor</topology>
    </subcellularLocation>
</comment>
<feature type="region of interest" description="Disordered" evidence="8">
    <location>
        <begin position="349"/>
        <end position="395"/>
    </location>
</feature>
<evidence type="ECO:0000256" key="8">
    <source>
        <dbReference type="SAM" id="MobiDB-lite"/>
    </source>
</evidence>
<keyword evidence="4" id="KW-0325">Glycoprotein</keyword>
<protein>
    <submittedName>
        <fullName evidence="10">Fasciclin-like arabinogalactan protein 4</fullName>
    </submittedName>
</protein>
<evidence type="ECO:0000256" key="2">
    <source>
        <dbReference type="ARBA" id="ARBA00007843"/>
    </source>
</evidence>
<feature type="compositionally biased region" description="Polar residues" evidence="8">
    <location>
        <begin position="374"/>
        <end position="389"/>
    </location>
</feature>
<name>A0A438G132_VITVI</name>
<keyword evidence="4" id="KW-0336">GPI-anchor</keyword>
<evidence type="ECO:0000256" key="3">
    <source>
        <dbReference type="ARBA" id="ARBA00022475"/>
    </source>
</evidence>
<dbReference type="AlphaFoldDB" id="A0A438G132"/>
<comment type="caution">
    <text evidence="10">The sequence shown here is derived from an EMBL/GenBank/DDBJ whole genome shotgun (WGS) entry which is preliminary data.</text>
</comment>
<dbReference type="FunFam" id="2.30.180.10:FF:000022">
    <property type="entry name" value="fasciclin-like arabinogalactan protein 4"/>
    <property type="match status" value="1"/>
</dbReference>
<feature type="compositionally biased region" description="Polar residues" evidence="8">
    <location>
        <begin position="349"/>
        <end position="366"/>
    </location>
</feature>
<evidence type="ECO:0000259" key="9">
    <source>
        <dbReference type="PROSITE" id="PS50213"/>
    </source>
</evidence>
<accession>A0A438G132</accession>
<sequence length="498" mass="53728">MAALRISHFAPTAIVYFLLLSSSYPIVALNITSLLSTYPDLSDFANLLTATAVDGDLIHRSSLTLLAVPNSFLRSSDLTHRSSASSLADVIRYHVLLQYLSWPDIRQIPAAGKLITTLYQTTGRATSNFGSVNITRNPANGAVSVHSPASYSPSNATILSLIKTLPYNVSIFTVNSLLVPYGFDLMASESRPPLGLNITKTLIDGHNFNVAASMLMASGVVEEFEADEAGAGITMFIPTDDAFADLPTTERLQSLPADKKAVVLKFHVLHSYYTLGSLESIVNPVQPTLATEEMGAESFTLNISRVNGSVAIDSGIVQASVTQTVFDQNPVAIFGVSKVLLPREIFGNNPISTTRPSPNNEATGSAQPPDISLSPENSPGSYTPPSGMSSPPGFHEELRSEAQINRAQRFILACAMSCIGLYVVGRVKGQVISGNWPKVGDRRQVSGPTNGGWRCVAKWKGGGGYCWMMVEWRWAQMLCVLFIETLGNGKSKVWQCEY</sequence>
<feature type="domain" description="FAS1" evidence="9">
    <location>
        <begin position="28"/>
        <end position="178"/>
    </location>
</feature>
<dbReference type="FunFam" id="2.30.180.10:FF:000013">
    <property type="entry name" value="Fasciclin-like arabinogalactan protein 4"/>
    <property type="match status" value="1"/>
</dbReference>
<dbReference type="InterPro" id="IPR036378">
    <property type="entry name" value="FAS1_dom_sf"/>
</dbReference>
<proteinExistence type="inferred from homology"/>
<dbReference type="GO" id="GO:0098552">
    <property type="term" value="C:side of membrane"/>
    <property type="evidence" value="ECO:0007669"/>
    <property type="project" value="UniProtKB-KW"/>
</dbReference>
<dbReference type="EMBL" id="QGNW01000684">
    <property type="protein sequence ID" value="RVW65930.1"/>
    <property type="molecule type" value="Genomic_DNA"/>
</dbReference>
<reference evidence="10 11" key="1">
    <citation type="journal article" date="2018" name="PLoS Genet.">
        <title>Population sequencing reveals clonal diversity and ancestral inbreeding in the grapevine cultivar Chardonnay.</title>
        <authorList>
            <person name="Roach M.J."/>
            <person name="Johnson D.L."/>
            <person name="Bohlmann J."/>
            <person name="van Vuuren H.J."/>
            <person name="Jones S.J."/>
            <person name="Pretorius I.S."/>
            <person name="Schmidt S.A."/>
            <person name="Borneman A.R."/>
        </authorList>
    </citation>
    <scope>NUCLEOTIDE SEQUENCE [LARGE SCALE GENOMIC DNA]</scope>
    <source>
        <strain evidence="11">cv. Chardonnay</strain>
        <tissue evidence="10">Leaf</tissue>
    </source>
</reference>
<evidence type="ECO:0000256" key="1">
    <source>
        <dbReference type="ARBA" id="ARBA00004609"/>
    </source>
</evidence>
<dbReference type="SMART" id="SM00554">
    <property type="entry name" value="FAS1"/>
    <property type="match status" value="1"/>
</dbReference>
<dbReference type="InterPro" id="IPR033254">
    <property type="entry name" value="Plant_FLA"/>
</dbReference>
<dbReference type="Pfam" id="PF02469">
    <property type="entry name" value="Fasciclin"/>
    <property type="match status" value="1"/>
</dbReference>
<dbReference type="PANTHER" id="PTHR32382">
    <property type="entry name" value="FASCICLIN-LIKE ARABINOGALACTAN PROTEIN"/>
    <property type="match status" value="1"/>
</dbReference>
<comment type="similarity">
    <text evidence="2">Belongs to the fasciclin-like AGP family.</text>
</comment>
<dbReference type="GO" id="GO:0005886">
    <property type="term" value="C:plasma membrane"/>
    <property type="evidence" value="ECO:0007669"/>
    <property type="project" value="UniProtKB-SubCell"/>
</dbReference>
<dbReference type="InterPro" id="IPR000782">
    <property type="entry name" value="FAS1_domain"/>
</dbReference>
<evidence type="ECO:0000256" key="4">
    <source>
        <dbReference type="ARBA" id="ARBA00022622"/>
    </source>
</evidence>
<evidence type="ECO:0000313" key="11">
    <source>
        <dbReference type="Proteomes" id="UP000288805"/>
    </source>
</evidence>
<gene>
    <name evidence="10" type="primary">FLA4_0</name>
    <name evidence="10" type="ORF">CK203_007371</name>
</gene>
<evidence type="ECO:0000256" key="6">
    <source>
        <dbReference type="ARBA" id="ARBA00023136"/>
    </source>
</evidence>
<keyword evidence="6" id="KW-0472">Membrane</keyword>
<feature type="domain" description="FAS1" evidence="9">
    <location>
        <begin position="195"/>
        <end position="340"/>
    </location>
</feature>
<dbReference type="Gene3D" id="2.30.180.10">
    <property type="entry name" value="FAS1 domain"/>
    <property type="match status" value="2"/>
</dbReference>